<dbReference type="AlphaFoldDB" id="A0AAD4R5W3"/>
<gene>
    <name evidence="1" type="ORF">DdX_06622</name>
</gene>
<reference evidence="1" key="1">
    <citation type="submission" date="2022-01" db="EMBL/GenBank/DDBJ databases">
        <title>Genome Sequence Resource for Two Populations of Ditylenchus destructor, the Migratory Endoparasitic Phytonematode.</title>
        <authorList>
            <person name="Zhang H."/>
            <person name="Lin R."/>
            <person name="Xie B."/>
        </authorList>
    </citation>
    <scope>NUCLEOTIDE SEQUENCE</scope>
    <source>
        <strain evidence="1">BazhouSP</strain>
    </source>
</reference>
<dbReference type="EMBL" id="JAKKPZ010000008">
    <property type="protein sequence ID" value="KAI1718203.1"/>
    <property type="molecule type" value="Genomic_DNA"/>
</dbReference>
<evidence type="ECO:0000313" key="1">
    <source>
        <dbReference type="EMBL" id="KAI1718203.1"/>
    </source>
</evidence>
<proteinExistence type="predicted"/>
<keyword evidence="2" id="KW-1185">Reference proteome</keyword>
<sequence>MQNKALDIEKPSSHICDGLFAFEEMHRKMFQDFLKNKEARILESQPAPIPRWVDQVAKEIAEEAALRQAEIEKKLAPSSSYPDRYSAPPVESLPPVVSLFKLVTTLEVFLYRKYIRLTQVAPRERFFRLSALSTCKMLQFLEDSVMPQIDQTNINTYNSVERWINASPSTTFHFAFYANADPVSLTITEFYKNLYSDYLRTTTIRISIDDVKGFQERMTQFMMNLDSGFYHRYFIKRTEDLNVFQNVVIQNGVPQNDAPQGEVPQNEVLQNDMPQNVMLQNEVLQGEDEDTYGW</sequence>
<dbReference type="Proteomes" id="UP001201812">
    <property type="component" value="Unassembled WGS sequence"/>
</dbReference>
<accession>A0AAD4R5W3</accession>
<organism evidence="1 2">
    <name type="scientific">Ditylenchus destructor</name>
    <dbReference type="NCBI Taxonomy" id="166010"/>
    <lineage>
        <taxon>Eukaryota</taxon>
        <taxon>Metazoa</taxon>
        <taxon>Ecdysozoa</taxon>
        <taxon>Nematoda</taxon>
        <taxon>Chromadorea</taxon>
        <taxon>Rhabditida</taxon>
        <taxon>Tylenchina</taxon>
        <taxon>Tylenchomorpha</taxon>
        <taxon>Sphaerularioidea</taxon>
        <taxon>Anguinidae</taxon>
        <taxon>Anguininae</taxon>
        <taxon>Ditylenchus</taxon>
    </lineage>
</organism>
<name>A0AAD4R5W3_9BILA</name>
<comment type="caution">
    <text evidence="1">The sequence shown here is derived from an EMBL/GenBank/DDBJ whole genome shotgun (WGS) entry which is preliminary data.</text>
</comment>
<evidence type="ECO:0000313" key="2">
    <source>
        <dbReference type="Proteomes" id="UP001201812"/>
    </source>
</evidence>
<protein>
    <submittedName>
        <fullName evidence="1">Uncharacterized protein</fullName>
    </submittedName>
</protein>